<dbReference type="OrthoDB" id="5327700at2759"/>
<evidence type="ECO:0008006" key="5">
    <source>
        <dbReference type="Google" id="ProtNLM"/>
    </source>
</evidence>
<evidence type="ECO:0000313" key="4">
    <source>
        <dbReference type="Proteomes" id="UP000799429"/>
    </source>
</evidence>
<evidence type="ECO:0000313" key="3">
    <source>
        <dbReference type="EMBL" id="KAF2843797.1"/>
    </source>
</evidence>
<feature type="compositionally biased region" description="Basic and acidic residues" evidence="1">
    <location>
        <begin position="156"/>
        <end position="187"/>
    </location>
</feature>
<accession>A0A9P4SJS6</accession>
<organism evidence="3 4">
    <name type="scientific">Patellaria atrata CBS 101060</name>
    <dbReference type="NCBI Taxonomy" id="1346257"/>
    <lineage>
        <taxon>Eukaryota</taxon>
        <taxon>Fungi</taxon>
        <taxon>Dikarya</taxon>
        <taxon>Ascomycota</taxon>
        <taxon>Pezizomycotina</taxon>
        <taxon>Dothideomycetes</taxon>
        <taxon>Dothideomycetes incertae sedis</taxon>
        <taxon>Patellariales</taxon>
        <taxon>Patellariaceae</taxon>
        <taxon>Patellaria</taxon>
    </lineage>
</organism>
<sequence length="448" mass="47899">MSFSYDRYDNRRNSSTRRSTLGYWVPLVLTVTTVTAGLAAWVLSTRDDDDSSNDSDADLSYGEGKPPQKPTRPPVGAASGIASDDRSMSQGVTGERSEGDFMTRVSGAVGGAIRRTPSPQQVFDTAKRNLAAGAAAAGAMAGAALSAIREEDKDDAYGDHNRWSEEARRRNVEARSAESRGAVESHTEAFGASLKGESYGGRPGQRRKTVVVVVSADSRVESMHEASHGGYHEEHASILSLVPPIDFATTNFFVLIYAPSLKSRPNSGVQAPPSMGSSYGAISTPGQTPAEELQSLDPQPYTPTATTPALSARDSDKSLYASINAQALRLVERPVQVMPFTTPTGHIHLLRHLSPDLVYITESLSGDRGENVEQVKGWVGQIVVVVGGDGAGLGGLVDTEDEAEGRKGEHHVSKWWESGDIVGLGKGVEVVDGVRFEDDFERRVSGRE</sequence>
<evidence type="ECO:0000256" key="2">
    <source>
        <dbReference type="SAM" id="Phobius"/>
    </source>
</evidence>
<dbReference type="EMBL" id="MU006089">
    <property type="protein sequence ID" value="KAF2843797.1"/>
    <property type="molecule type" value="Genomic_DNA"/>
</dbReference>
<keyword evidence="2" id="KW-0812">Transmembrane</keyword>
<gene>
    <name evidence="3" type="ORF">M501DRAFT_924968</name>
</gene>
<keyword evidence="2" id="KW-1133">Transmembrane helix</keyword>
<feature type="compositionally biased region" description="Acidic residues" evidence="1">
    <location>
        <begin position="47"/>
        <end position="57"/>
    </location>
</feature>
<feature type="compositionally biased region" description="Polar residues" evidence="1">
    <location>
        <begin position="263"/>
        <end position="287"/>
    </location>
</feature>
<keyword evidence="2" id="KW-0472">Membrane</keyword>
<feature type="region of interest" description="Disordered" evidence="1">
    <location>
        <begin position="156"/>
        <end position="207"/>
    </location>
</feature>
<protein>
    <recommendedName>
        <fullName evidence="5">Peroxin 22-like protein</fullName>
    </recommendedName>
</protein>
<keyword evidence="4" id="KW-1185">Reference proteome</keyword>
<feature type="transmembrane region" description="Helical" evidence="2">
    <location>
        <begin position="21"/>
        <end position="43"/>
    </location>
</feature>
<dbReference type="Proteomes" id="UP000799429">
    <property type="component" value="Unassembled WGS sequence"/>
</dbReference>
<dbReference type="AlphaFoldDB" id="A0A9P4SJS6"/>
<feature type="region of interest" description="Disordered" evidence="1">
    <location>
        <begin position="46"/>
        <end position="100"/>
    </location>
</feature>
<feature type="region of interest" description="Disordered" evidence="1">
    <location>
        <begin position="263"/>
        <end position="313"/>
    </location>
</feature>
<feature type="compositionally biased region" description="Low complexity" evidence="1">
    <location>
        <begin position="298"/>
        <end position="309"/>
    </location>
</feature>
<proteinExistence type="predicted"/>
<evidence type="ECO:0000256" key="1">
    <source>
        <dbReference type="SAM" id="MobiDB-lite"/>
    </source>
</evidence>
<name>A0A9P4SJS6_9PEZI</name>
<comment type="caution">
    <text evidence="3">The sequence shown here is derived from an EMBL/GenBank/DDBJ whole genome shotgun (WGS) entry which is preliminary data.</text>
</comment>
<reference evidence="3" key="1">
    <citation type="journal article" date="2020" name="Stud. Mycol.">
        <title>101 Dothideomycetes genomes: a test case for predicting lifestyles and emergence of pathogens.</title>
        <authorList>
            <person name="Haridas S."/>
            <person name="Albert R."/>
            <person name="Binder M."/>
            <person name="Bloem J."/>
            <person name="Labutti K."/>
            <person name="Salamov A."/>
            <person name="Andreopoulos B."/>
            <person name="Baker S."/>
            <person name="Barry K."/>
            <person name="Bills G."/>
            <person name="Bluhm B."/>
            <person name="Cannon C."/>
            <person name="Castanera R."/>
            <person name="Culley D."/>
            <person name="Daum C."/>
            <person name="Ezra D."/>
            <person name="Gonzalez J."/>
            <person name="Henrissat B."/>
            <person name="Kuo A."/>
            <person name="Liang C."/>
            <person name="Lipzen A."/>
            <person name="Lutzoni F."/>
            <person name="Magnuson J."/>
            <person name="Mondo S."/>
            <person name="Nolan M."/>
            <person name="Ohm R."/>
            <person name="Pangilinan J."/>
            <person name="Park H.-J."/>
            <person name="Ramirez L."/>
            <person name="Alfaro M."/>
            <person name="Sun H."/>
            <person name="Tritt A."/>
            <person name="Yoshinaga Y."/>
            <person name="Zwiers L.-H."/>
            <person name="Turgeon B."/>
            <person name="Goodwin S."/>
            <person name="Spatafora J."/>
            <person name="Crous P."/>
            <person name="Grigoriev I."/>
        </authorList>
    </citation>
    <scope>NUCLEOTIDE SEQUENCE</scope>
    <source>
        <strain evidence="3">CBS 101060</strain>
    </source>
</reference>